<dbReference type="Pfam" id="PF21853">
    <property type="entry name" value="DUF6912"/>
    <property type="match status" value="1"/>
</dbReference>
<dbReference type="InterPro" id="IPR054206">
    <property type="entry name" value="DUF6912"/>
</dbReference>
<organism evidence="1 2">
    <name type="scientific">Cellulomonas edaphi</name>
    <dbReference type="NCBI Taxonomy" id="3053468"/>
    <lineage>
        <taxon>Bacteria</taxon>
        <taxon>Bacillati</taxon>
        <taxon>Actinomycetota</taxon>
        <taxon>Actinomycetes</taxon>
        <taxon>Micrococcales</taxon>
        <taxon>Cellulomonadaceae</taxon>
        <taxon>Cellulomonas</taxon>
    </lineage>
</organism>
<protein>
    <submittedName>
        <fullName evidence="1">Uncharacterized protein</fullName>
    </submittedName>
</protein>
<gene>
    <name evidence="1" type="ORF">QRT05_10260</name>
</gene>
<proteinExistence type="predicted"/>
<accession>A0ABT7S854</accession>
<evidence type="ECO:0000313" key="2">
    <source>
        <dbReference type="Proteomes" id="UP001321453"/>
    </source>
</evidence>
<evidence type="ECO:0000313" key="1">
    <source>
        <dbReference type="EMBL" id="MDM7831714.1"/>
    </source>
</evidence>
<keyword evidence="2" id="KW-1185">Reference proteome</keyword>
<comment type="caution">
    <text evidence="1">The sequence shown here is derived from an EMBL/GenBank/DDBJ whole genome shotgun (WGS) entry which is preliminary data.</text>
</comment>
<dbReference type="EMBL" id="JAUCGR010000002">
    <property type="protein sequence ID" value="MDM7831714.1"/>
    <property type="molecule type" value="Genomic_DNA"/>
</dbReference>
<dbReference type="RefSeq" id="WP_289447129.1">
    <property type="nucleotide sequence ID" value="NZ_JAUCGR010000002.1"/>
</dbReference>
<reference evidence="1 2" key="1">
    <citation type="submission" date="2023-06" db="EMBL/GenBank/DDBJ databases">
        <title>Cellulomonas sp. MW9 Whole genome sequence.</title>
        <authorList>
            <person name="Park S."/>
        </authorList>
    </citation>
    <scope>NUCLEOTIDE SEQUENCE [LARGE SCALE GENOMIC DNA]</scope>
    <source>
        <strain evidence="1 2">MW9</strain>
    </source>
</reference>
<name>A0ABT7S854_9CELL</name>
<dbReference type="Proteomes" id="UP001321453">
    <property type="component" value="Unassembled WGS sequence"/>
</dbReference>
<sequence>MRIYLPATLDELDATLLPARRGHAVTPALRLALPDEDEEGLEFAAQLMAADDSLDLLRDAPDAPRLRVVLSLDVADGRVSAVDDADDGAPSLVEVSGDVPVAEVVCAHVDEHGAAAVVAAALAGDEAAGERLDDADLLWYDATELAQIPR</sequence>